<reference evidence="1" key="1">
    <citation type="submission" date="2019-06" db="EMBL/GenBank/DDBJ databases">
        <authorList>
            <person name="Deangelis K."/>
            <person name="Huntemann M."/>
            <person name="Clum A."/>
            <person name="Pillay M."/>
            <person name="Palaniappan K."/>
            <person name="Varghese N."/>
            <person name="Mikhailova N."/>
            <person name="Stamatis D."/>
            <person name="Reddy T."/>
            <person name="Daum C."/>
            <person name="Shapiro N."/>
            <person name="Ivanova N."/>
            <person name="Kyrpides N."/>
            <person name="Woyke T."/>
        </authorList>
    </citation>
    <scope>NUCLEOTIDE SEQUENCE [LARGE SCALE GENOMIC DNA]</scope>
    <source>
        <strain evidence="1">128R</strain>
    </source>
</reference>
<sequence>MPQSLLRVRDGRGASVSFSELLFALMLLGLFAAAALTHAFGNVNCLYPVLCSNTGWPYIDYPVSA</sequence>
<protein>
    <submittedName>
        <fullName evidence="1">Uncharacterized protein</fullName>
    </submittedName>
</protein>
<reference evidence="1" key="2">
    <citation type="submission" date="2019-08" db="EMBL/GenBank/DDBJ databases">
        <title>Investigation of anaerobic lignin degradation for improved lignocellulosic biofuels.</title>
        <authorList>
            <person name="Deangelis K.PhD."/>
        </authorList>
    </citation>
    <scope>NUCLEOTIDE SEQUENCE [LARGE SCALE GENOMIC DNA]</scope>
    <source>
        <strain evidence="1">128R</strain>
    </source>
</reference>
<name>A0A542D6V3_SERFO</name>
<evidence type="ECO:0000313" key="1">
    <source>
        <dbReference type="EMBL" id="TVZ68349.1"/>
    </source>
</evidence>
<comment type="caution">
    <text evidence="1">The sequence shown here is derived from an EMBL/GenBank/DDBJ whole genome shotgun (WGS) entry which is preliminary data.</text>
</comment>
<accession>A0A542D6V3</accession>
<organism evidence="1">
    <name type="scientific">Serratia fonticola</name>
    <dbReference type="NCBI Taxonomy" id="47917"/>
    <lineage>
        <taxon>Bacteria</taxon>
        <taxon>Pseudomonadati</taxon>
        <taxon>Pseudomonadota</taxon>
        <taxon>Gammaproteobacteria</taxon>
        <taxon>Enterobacterales</taxon>
        <taxon>Yersiniaceae</taxon>
        <taxon>Serratia</taxon>
    </lineage>
</organism>
<dbReference type="AlphaFoldDB" id="A0A542D6V3"/>
<proteinExistence type="predicted"/>
<gene>
    <name evidence="1" type="ORF">FHU10_0779</name>
</gene>
<dbReference type="EMBL" id="VISQ01000001">
    <property type="protein sequence ID" value="TVZ68349.1"/>
    <property type="molecule type" value="Genomic_DNA"/>
</dbReference>